<organism evidence="4 5">
    <name type="scientific">Streptomonospora mangrovi</name>
    <dbReference type="NCBI Taxonomy" id="2883123"/>
    <lineage>
        <taxon>Bacteria</taxon>
        <taxon>Bacillati</taxon>
        <taxon>Actinomycetota</taxon>
        <taxon>Actinomycetes</taxon>
        <taxon>Streptosporangiales</taxon>
        <taxon>Nocardiopsidaceae</taxon>
        <taxon>Streptomonospora</taxon>
    </lineage>
</organism>
<feature type="region of interest" description="Disordered" evidence="1">
    <location>
        <begin position="1"/>
        <end position="70"/>
    </location>
</feature>
<name>A0A9X3NMA6_9ACTN</name>
<evidence type="ECO:0000313" key="4">
    <source>
        <dbReference type="EMBL" id="MDA0564676.1"/>
    </source>
</evidence>
<keyword evidence="2" id="KW-1133">Transmembrane helix</keyword>
<dbReference type="Pfam" id="PF07331">
    <property type="entry name" value="TctB"/>
    <property type="match status" value="1"/>
</dbReference>
<proteinExistence type="predicted"/>
<dbReference type="Proteomes" id="UP001140076">
    <property type="component" value="Unassembled WGS sequence"/>
</dbReference>
<protein>
    <submittedName>
        <fullName evidence="4">Tripartite tricarboxylate transporter TctB family protein</fullName>
    </submittedName>
</protein>
<feature type="compositionally biased region" description="Basic and acidic residues" evidence="1">
    <location>
        <begin position="1"/>
        <end position="11"/>
    </location>
</feature>
<accession>A0A9X3NMA6</accession>
<keyword evidence="5" id="KW-1185">Reference proteome</keyword>
<feature type="compositionally biased region" description="Low complexity" evidence="1">
    <location>
        <begin position="15"/>
        <end position="70"/>
    </location>
</feature>
<comment type="caution">
    <text evidence="4">The sequence shown here is derived from an EMBL/GenBank/DDBJ whole genome shotgun (WGS) entry which is preliminary data.</text>
</comment>
<feature type="transmembrane region" description="Helical" evidence="2">
    <location>
        <begin position="144"/>
        <end position="167"/>
    </location>
</feature>
<feature type="transmembrane region" description="Helical" evidence="2">
    <location>
        <begin position="77"/>
        <end position="100"/>
    </location>
</feature>
<sequence>MSARPVERPGEGEDAAAPSPAAEAAVPAPRPAAPAGTTEAPAPGDVPEGAGADPADAAAPVDPAEPTEPVVAPMGPVANAAVALVVMALGGAGIAGSWSLGVGTPAEPAAGTWPLIISAAITLLGAALLPGVRRTRDTEVFSPASWKVVAALATMVAFVAVVGVIGFEIPSALLAFVWLRFLGGESWRLSAVASVAIVAAFYAVFVGLLAVPIPHLF</sequence>
<keyword evidence="2" id="KW-0812">Transmembrane</keyword>
<feature type="transmembrane region" description="Helical" evidence="2">
    <location>
        <begin position="187"/>
        <end position="211"/>
    </location>
</feature>
<dbReference type="EMBL" id="JAJAQC010000014">
    <property type="protein sequence ID" value="MDA0564676.1"/>
    <property type="molecule type" value="Genomic_DNA"/>
</dbReference>
<reference evidence="4" key="1">
    <citation type="submission" date="2021-10" db="EMBL/GenBank/DDBJ databases">
        <title>Streptomonospora sp. nov., isolated from mangrove soil.</title>
        <authorList>
            <person name="Chen X."/>
            <person name="Ge X."/>
            <person name="Liu W."/>
        </authorList>
    </citation>
    <scope>NUCLEOTIDE SEQUENCE</scope>
    <source>
        <strain evidence="4">S1-112</strain>
    </source>
</reference>
<feature type="domain" description="DUF1468" evidence="3">
    <location>
        <begin position="81"/>
        <end position="214"/>
    </location>
</feature>
<dbReference type="InterPro" id="IPR009936">
    <property type="entry name" value="DUF1468"/>
</dbReference>
<keyword evidence="2" id="KW-0472">Membrane</keyword>
<feature type="transmembrane region" description="Helical" evidence="2">
    <location>
        <begin position="112"/>
        <end position="132"/>
    </location>
</feature>
<gene>
    <name evidence="4" type="ORF">LG943_10100</name>
</gene>
<dbReference type="AlphaFoldDB" id="A0A9X3NMA6"/>
<evidence type="ECO:0000256" key="1">
    <source>
        <dbReference type="SAM" id="MobiDB-lite"/>
    </source>
</evidence>
<evidence type="ECO:0000259" key="3">
    <source>
        <dbReference type="Pfam" id="PF07331"/>
    </source>
</evidence>
<evidence type="ECO:0000256" key="2">
    <source>
        <dbReference type="SAM" id="Phobius"/>
    </source>
</evidence>
<evidence type="ECO:0000313" key="5">
    <source>
        <dbReference type="Proteomes" id="UP001140076"/>
    </source>
</evidence>
<dbReference type="RefSeq" id="WP_270071957.1">
    <property type="nucleotide sequence ID" value="NZ_JAJAQC010000014.1"/>
</dbReference>